<dbReference type="EMBL" id="JACHLI010000032">
    <property type="protein sequence ID" value="MBB4866890.1"/>
    <property type="molecule type" value="Genomic_DNA"/>
</dbReference>
<dbReference type="RefSeq" id="WP_184595841.1">
    <property type="nucleotide sequence ID" value="NZ_JACHLI010000032.1"/>
</dbReference>
<proteinExistence type="predicted"/>
<protein>
    <submittedName>
        <fullName evidence="1">Uncharacterized protein</fullName>
    </submittedName>
</protein>
<gene>
    <name evidence="1" type="ORF">HNP46_005797</name>
</gene>
<dbReference type="Proteomes" id="UP000566995">
    <property type="component" value="Unassembled WGS sequence"/>
</dbReference>
<accession>A0A7W7KQ30</accession>
<evidence type="ECO:0000313" key="2">
    <source>
        <dbReference type="Proteomes" id="UP000566995"/>
    </source>
</evidence>
<organism evidence="1 2">
    <name type="scientific">Pseudomonas nitroreducens</name>
    <dbReference type="NCBI Taxonomy" id="46680"/>
    <lineage>
        <taxon>Bacteria</taxon>
        <taxon>Pseudomonadati</taxon>
        <taxon>Pseudomonadota</taxon>
        <taxon>Gammaproteobacteria</taxon>
        <taxon>Pseudomonadales</taxon>
        <taxon>Pseudomonadaceae</taxon>
        <taxon>Pseudomonas</taxon>
    </lineage>
</organism>
<reference evidence="1 2" key="1">
    <citation type="submission" date="2020-08" db="EMBL/GenBank/DDBJ databases">
        <title>Functional genomics of gut bacteria from endangered species of beetles.</title>
        <authorList>
            <person name="Carlos-Shanley C."/>
        </authorList>
    </citation>
    <scope>NUCLEOTIDE SEQUENCE [LARGE SCALE GENOMIC DNA]</scope>
    <source>
        <strain evidence="1 2">S00179</strain>
    </source>
</reference>
<evidence type="ECO:0000313" key="1">
    <source>
        <dbReference type="EMBL" id="MBB4866890.1"/>
    </source>
</evidence>
<dbReference type="AlphaFoldDB" id="A0A7W7KQ30"/>
<comment type="caution">
    <text evidence="1">The sequence shown here is derived from an EMBL/GenBank/DDBJ whole genome shotgun (WGS) entry which is preliminary data.</text>
</comment>
<name>A0A7W7KQ30_PSENT</name>
<sequence>MQQFVLQDSRSLLGSRVYFWADSGYTTDITQARLFTKESAVSQHECRETDVPWPLDYLTPHAKPAVDHQYLSDEEALATPNPSGRFFIQAYHRWDGNDLYWMSAAGGMNTNLARAGRFTEAEANEILAERPELKVWPVEYVLEKVRLVIKADDISRQVALKDTGIQLIRRKPKYIPMNCCSCGRFISETLRYVQDCPNCGQDNRP</sequence>